<comment type="caution">
    <text evidence="3">The sequence shown here is derived from an EMBL/GenBank/DDBJ whole genome shotgun (WGS) entry which is preliminary data.</text>
</comment>
<dbReference type="Gene3D" id="2.30.29.30">
    <property type="entry name" value="Pleckstrin-homology domain (PH domain)/Phosphotyrosine-binding domain (PTB)"/>
    <property type="match status" value="1"/>
</dbReference>
<keyword evidence="4" id="KW-1185">Reference proteome</keyword>
<dbReference type="AlphaFoldDB" id="A0A9J6ED54"/>
<dbReference type="GO" id="GO:0005856">
    <property type="term" value="C:cytoskeleton"/>
    <property type="evidence" value="ECO:0007669"/>
    <property type="project" value="TreeGrafter"/>
</dbReference>
<dbReference type="Proteomes" id="UP000821866">
    <property type="component" value="Chromosome 3"/>
</dbReference>
<proteinExistence type="predicted"/>
<dbReference type="GO" id="GO:0000281">
    <property type="term" value="P:mitotic cytokinesis"/>
    <property type="evidence" value="ECO:0007669"/>
    <property type="project" value="TreeGrafter"/>
</dbReference>
<reference evidence="3" key="2">
    <citation type="submission" date="2021-09" db="EMBL/GenBank/DDBJ databases">
        <authorList>
            <person name="Jia N."/>
            <person name="Wang J."/>
            <person name="Shi W."/>
            <person name="Du L."/>
            <person name="Sun Y."/>
            <person name="Zhan W."/>
            <person name="Jiang J."/>
            <person name="Wang Q."/>
            <person name="Zhang B."/>
            <person name="Ji P."/>
            <person name="Sakyi L.B."/>
            <person name="Cui X."/>
            <person name="Yuan T."/>
            <person name="Jiang B."/>
            <person name="Yang W."/>
            <person name="Lam T.T.-Y."/>
            <person name="Chang Q."/>
            <person name="Ding S."/>
            <person name="Wang X."/>
            <person name="Zhu J."/>
            <person name="Ruan X."/>
            <person name="Zhao L."/>
            <person name="Wei J."/>
            <person name="Que T."/>
            <person name="Du C."/>
            <person name="Cheng J."/>
            <person name="Dai P."/>
            <person name="Han X."/>
            <person name="Huang E."/>
            <person name="Gao Y."/>
            <person name="Liu J."/>
            <person name="Shao H."/>
            <person name="Ye R."/>
            <person name="Li L."/>
            <person name="Wei W."/>
            <person name="Wang X."/>
            <person name="Wang C."/>
            <person name="Huo Q."/>
            <person name="Li W."/>
            <person name="Guo W."/>
            <person name="Chen H."/>
            <person name="Chen S."/>
            <person name="Zhou L."/>
            <person name="Zhou L."/>
            <person name="Ni X."/>
            <person name="Tian J."/>
            <person name="Zhou Y."/>
            <person name="Sheng Y."/>
            <person name="Liu T."/>
            <person name="Pan Y."/>
            <person name="Xia L."/>
            <person name="Li J."/>
            <person name="Zhao F."/>
            <person name="Cao W."/>
        </authorList>
    </citation>
    <scope>NUCLEOTIDE SEQUENCE</scope>
    <source>
        <strain evidence="3">Rmic-2018</strain>
        <tissue evidence="3">Larvae</tissue>
    </source>
</reference>
<dbReference type="GO" id="GO:0005737">
    <property type="term" value="C:cytoplasm"/>
    <property type="evidence" value="ECO:0007669"/>
    <property type="project" value="TreeGrafter"/>
</dbReference>
<dbReference type="InterPro" id="IPR050839">
    <property type="entry name" value="Rho-assoc_Ser/Thr_Kinase"/>
</dbReference>
<dbReference type="CDD" id="cd01242">
    <property type="entry name" value="PH_ROCK"/>
    <property type="match status" value="1"/>
</dbReference>
<dbReference type="PANTHER" id="PTHR22988">
    <property type="entry name" value="MYOTONIC DYSTROPHY S/T KINASE-RELATED"/>
    <property type="match status" value="1"/>
</dbReference>
<dbReference type="Pfam" id="PF25346">
    <property type="entry name" value="PH_MRCK"/>
    <property type="match status" value="1"/>
</dbReference>
<dbReference type="FunFam" id="2.30.29.30:FF:000308">
    <property type="entry name" value="Rho-associated protein kinase 1"/>
    <property type="match status" value="1"/>
</dbReference>
<feature type="domain" description="MRCK/ROCK kinase PH" evidence="2">
    <location>
        <begin position="47"/>
        <end position="125"/>
    </location>
</feature>
<dbReference type="PANTHER" id="PTHR22988:SF73">
    <property type="entry name" value="RHO-ASSOCIATED PROTEIN KINASE"/>
    <property type="match status" value="1"/>
</dbReference>
<dbReference type="GO" id="GO:0030866">
    <property type="term" value="P:cortical actin cytoskeleton organization"/>
    <property type="evidence" value="ECO:0007669"/>
    <property type="project" value="TreeGrafter"/>
</dbReference>
<dbReference type="GO" id="GO:0031032">
    <property type="term" value="P:actomyosin structure organization"/>
    <property type="evidence" value="ECO:0007669"/>
    <property type="project" value="TreeGrafter"/>
</dbReference>
<name>A0A9J6ED54_RHIMP</name>
<protein>
    <recommendedName>
        <fullName evidence="2">MRCK/ROCK kinase PH domain-containing protein</fullName>
    </recommendedName>
</protein>
<sequence length="172" mass="18997">MELDSKDSEMELLRRVASAAALTSPDALSSVTNSGGSGARDGDPQRLEGWLSVPQKQNIRRHGWRRQYVVVSSRKILFYNSEADRANADPALVLDLSKLFHVRSVTQGDVIRADAKDIPRIFQTLCVLELDAMAPPSVPWREPGGAKKRGNCRIMTLEKKAAIIKLIESGRS</sequence>
<dbReference type="GO" id="GO:1901888">
    <property type="term" value="P:regulation of cell junction assembly"/>
    <property type="evidence" value="ECO:0007669"/>
    <property type="project" value="TreeGrafter"/>
</dbReference>
<accession>A0A9J6ED54</accession>
<gene>
    <name evidence="3" type="ORF">HPB51_023295</name>
</gene>
<organism evidence="3 4">
    <name type="scientific">Rhipicephalus microplus</name>
    <name type="common">Cattle tick</name>
    <name type="synonym">Boophilus microplus</name>
    <dbReference type="NCBI Taxonomy" id="6941"/>
    <lineage>
        <taxon>Eukaryota</taxon>
        <taxon>Metazoa</taxon>
        <taxon>Ecdysozoa</taxon>
        <taxon>Arthropoda</taxon>
        <taxon>Chelicerata</taxon>
        <taxon>Arachnida</taxon>
        <taxon>Acari</taxon>
        <taxon>Parasitiformes</taxon>
        <taxon>Ixodida</taxon>
        <taxon>Ixodoidea</taxon>
        <taxon>Ixodidae</taxon>
        <taxon>Rhipicephalinae</taxon>
        <taxon>Rhipicephalus</taxon>
        <taxon>Boophilus</taxon>
    </lineage>
</organism>
<feature type="region of interest" description="Disordered" evidence="1">
    <location>
        <begin position="22"/>
        <end position="46"/>
    </location>
</feature>
<dbReference type="GO" id="GO:0048598">
    <property type="term" value="P:embryonic morphogenesis"/>
    <property type="evidence" value="ECO:0007669"/>
    <property type="project" value="TreeGrafter"/>
</dbReference>
<dbReference type="InterPro" id="IPR011993">
    <property type="entry name" value="PH-like_dom_sf"/>
</dbReference>
<dbReference type="InterPro" id="IPR057529">
    <property type="entry name" value="MRCK/ROCK_PH"/>
</dbReference>
<dbReference type="EMBL" id="JABSTU010000005">
    <property type="protein sequence ID" value="KAH8032151.1"/>
    <property type="molecule type" value="Genomic_DNA"/>
</dbReference>
<evidence type="ECO:0000259" key="2">
    <source>
        <dbReference type="Pfam" id="PF25346"/>
    </source>
</evidence>
<evidence type="ECO:0000313" key="4">
    <source>
        <dbReference type="Proteomes" id="UP000821866"/>
    </source>
</evidence>
<dbReference type="GO" id="GO:0007266">
    <property type="term" value="P:Rho protein signal transduction"/>
    <property type="evidence" value="ECO:0007669"/>
    <property type="project" value="TreeGrafter"/>
</dbReference>
<dbReference type="VEuPathDB" id="VectorBase:LOC119163210"/>
<reference evidence="3" key="1">
    <citation type="journal article" date="2020" name="Cell">
        <title>Large-Scale Comparative Analyses of Tick Genomes Elucidate Their Genetic Diversity and Vector Capacities.</title>
        <authorList>
            <consortium name="Tick Genome and Microbiome Consortium (TIGMIC)"/>
            <person name="Jia N."/>
            <person name="Wang J."/>
            <person name="Shi W."/>
            <person name="Du L."/>
            <person name="Sun Y."/>
            <person name="Zhan W."/>
            <person name="Jiang J.F."/>
            <person name="Wang Q."/>
            <person name="Zhang B."/>
            <person name="Ji P."/>
            <person name="Bell-Sakyi L."/>
            <person name="Cui X.M."/>
            <person name="Yuan T.T."/>
            <person name="Jiang B.G."/>
            <person name="Yang W.F."/>
            <person name="Lam T.T."/>
            <person name="Chang Q.C."/>
            <person name="Ding S.J."/>
            <person name="Wang X.J."/>
            <person name="Zhu J.G."/>
            <person name="Ruan X.D."/>
            <person name="Zhao L."/>
            <person name="Wei J.T."/>
            <person name="Ye R.Z."/>
            <person name="Que T.C."/>
            <person name="Du C.H."/>
            <person name="Zhou Y.H."/>
            <person name="Cheng J.X."/>
            <person name="Dai P.F."/>
            <person name="Guo W.B."/>
            <person name="Han X.H."/>
            <person name="Huang E.J."/>
            <person name="Li L.F."/>
            <person name="Wei W."/>
            <person name="Gao Y.C."/>
            <person name="Liu J.Z."/>
            <person name="Shao H.Z."/>
            <person name="Wang X."/>
            <person name="Wang C.C."/>
            <person name="Yang T.C."/>
            <person name="Huo Q.B."/>
            <person name="Li W."/>
            <person name="Chen H.Y."/>
            <person name="Chen S.E."/>
            <person name="Zhou L.G."/>
            <person name="Ni X.B."/>
            <person name="Tian J.H."/>
            <person name="Sheng Y."/>
            <person name="Liu T."/>
            <person name="Pan Y.S."/>
            <person name="Xia L.Y."/>
            <person name="Li J."/>
            <person name="Zhao F."/>
            <person name="Cao W.C."/>
        </authorList>
    </citation>
    <scope>NUCLEOTIDE SEQUENCE</scope>
    <source>
        <strain evidence="3">Rmic-2018</strain>
    </source>
</reference>
<evidence type="ECO:0000256" key="1">
    <source>
        <dbReference type="SAM" id="MobiDB-lite"/>
    </source>
</evidence>
<evidence type="ECO:0000313" key="3">
    <source>
        <dbReference type="EMBL" id="KAH8032151.1"/>
    </source>
</evidence>
<dbReference type="GO" id="GO:0072518">
    <property type="term" value="F:Rho-dependent protein serine/threonine kinase activity"/>
    <property type="evidence" value="ECO:0007669"/>
    <property type="project" value="TreeGrafter"/>
</dbReference>
<dbReference type="SUPFAM" id="SSF50729">
    <property type="entry name" value="PH domain-like"/>
    <property type="match status" value="1"/>
</dbReference>